<feature type="transmembrane region" description="Helical" evidence="6">
    <location>
        <begin position="78"/>
        <end position="96"/>
    </location>
</feature>
<evidence type="ECO:0000256" key="2">
    <source>
        <dbReference type="ARBA" id="ARBA00022475"/>
    </source>
</evidence>
<dbReference type="PANTHER" id="PTHR30294:SF29">
    <property type="entry name" value="MULTIDRUG ABC TRANSPORTER PERMEASE YBHS-RELATED"/>
    <property type="match status" value="1"/>
</dbReference>
<evidence type="ECO:0000313" key="9">
    <source>
        <dbReference type="Proteomes" id="UP001172083"/>
    </source>
</evidence>
<feature type="transmembrane region" description="Helical" evidence="6">
    <location>
        <begin position="744"/>
        <end position="766"/>
    </location>
</feature>
<evidence type="ECO:0000256" key="6">
    <source>
        <dbReference type="SAM" id="Phobius"/>
    </source>
</evidence>
<accession>A0ABT8L3Z5</accession>
<keyword evidence="5 6" id="KW-0472">Membrane</keyword>
<feature type="transmembrane region" description="Helical" evidence="6">
    <location>
        <begin position="12"/>
        <end position="34"/>
    </location>
</feature>
<dbReference type="EMBL" id="JAUJEB010000001">
    <property type="protein sequence ID" value="MDN5211966.1"/>
    <property type="molecule type" value="Genomic_DNA"/>
</dbReference>
<dbReference type="RefSeq" id="WP_346757293.1">
    <property type="nucleotide sequence ID" value="NZ_JAUJEB010000001.1"/>
</dbReference>
<keyword evidence="3 6" id="KW-0812">Transmembrane</keyword>
<dbReference type="InterPro" id="IPR051449">
    <property type="entry name" value="ABC-2_transporter_component"/>
</dbReference>
<dbReference type="SUPFAM" id="SSF52317">
    <property type="entry name" value="Class I glutamine amidotransferase-like"/>
    <property type="match status" value="1"/>
</dbReference>
<proteinExistence type="predicted"/>
<reference evidence="8" key="1">
    <citation type="submission" date="2023-06" db="EMBL/GenBank/DDBJ databases">
        <title>Genomic of Agaribacillus aureum.</title>
        <authorList>
            <person name="Wang G."/>
        </authorList>
    </citation>
    <scope>NUCLEOTIDE SEQUENCE</scope>
    <source>
        <strain evidence="8">BMA12</strain>
    </source>
</reference>
<organism evidence="8 9">
    <name type="scientific">Agaribacillus aureus</name>
    <dbReference type="NCBI Taxonomy" id="3051825"/>
    <lineage>
        <taxon>Bacteria</taxon>
        <taxon>Pseudomonadati</taxon>
        <taxon>Bacteroidota</taxon>
        <taxon>Cytophagia</taxon>
        <taxon>Cytophagales</taxon>
        <taxon>Splendidivirgaceae</taxon>
        <taxon>Agaribacillus</taxon>
    </lineage>
</organism>
<feature type="transmembrane region" description="Helical" evidence="6">
    <location>
        <begin position="230"/>
        <end position="250"/>
    </location>
</feature>
<evidence type="ECO:0000256" key="3">
    <source>
        <dbReference type="ARBA" id="ARBA00022692"/>
    </source>
</evidence>
<comment type="caution">
    <text evidence="8">The sequence shown here is derived from an EMBL/GenBank/DDBJ whole genome shotgun (WGS) entry which is preliminary data.</text>
</comment>
<feature type="transmembrane region" description="Helical" evidence="6">
    <location>
        <begin position="262"/>
        <end position="280"/>
    </location>
</feature>
<evidence type="ECO:0000259" key="7">
    <source>
        <dbReference type="Pfam" id="PF09822"/>
    </source>
</evidence>
<dbReference type="PANTHER" id="PTHR30294">
    <property type="entry name" value="MEMBRANE COMPONENT OF ABC TRANSPORTER YHHJ-RELATED"/>
    <property type="match status" value="1"/>
</dbReference>
<dbReference type="Pfam" id="PF09822">
    <property type="entry name" value="ABC_transp_aux"/>
    <property type="match status" value="1"/>
</dbReference>
<dbReference type="Pfam" id="PF12679">
    <property type="entry name" value="ABC2_membrane_2"/>
    <property type="match status" value="1"/>
</dbReference>
<keyword evidence="9" id="KW-1185">Reference proteome</keyword>
<dbReference type="Proteomes" id="UP001172083">
    <property type="component" value="Unassembled WGS sequence"/>
</dbReference>
<keyword evidence="2" id="KW-1003">Cell membrane</keyword>
<feature type="domain" description="ABC-type uncharacterised transport system" evidence="7">
    <location>
        <begin position="456"/>
        <end position="600"/>
    </location>
</feature>
<dbReference type="InterPro" id="IPR019196">
    <property type="entry name" value="ABC_transp_unknown"/>
</dbReference>
<sequence>MKIIYRIARLELSILFYSPIAWLVLIIFVLQAGIKFTEIIELLEGFQQRGIKTDNLTARVFSGGHREYNLFAFLKNNFYLYIPLLTMGLISREFSSGSVKLLLSSPVNFSQIVLGKYLAMVVYSLILCAVLGLFMLAGAYSIVSLDYMLVFSGIMGLFLLICAYSAIGLFISGLTSYQVVAAVGTFAVITLLNFIGELWQGVPVINEIVYWLSISGRADQMISGLISSKVVLYFLIVILLFITLTVLKLSSGRYSWTLVTKLFGYGVVLSITIVFGYITSRPSLTVYYDMTNIKSETLTPESQEVVALFQDHPIKITSYVNIFSALVKRSGTPKHHNQNFRHLEKYVRFLPKLEMEYVYFYDTIPSNPDIYKNNMGLSEKELAQKVAASFGLDFDEVLSPEEIRKIIDLSSEGNQYVRLIEYNGKKTFLRMFDDTSHYPKQEEISAALKRLVRTPPNVAFVSGHGERTFAKNDQDYRSAVTGRASSRKSLINKGFDATRITLEASKIPEEVSILVIADPKSAFTKHEIETIKEYIDRGGNLLVMAEPENRTYLDSLMVPLGVGFVSGQLKQKGKDFLPDFIQGKVPESALMLSQEYRYNRRYVDKDRPVSMPGAMALAHHPSSPFEAIPLIVTNKNTFNDFNGGGQKHLYTLTSFDSQLKSELPIAMALKRKVRDKEQRIVVVGDADFMSNSEWKRSNVYTQNRRGDFIAHLFHWLSNEEFSVNSKYPSGKDNCITIDAAGIGIMRNILVVILPGLLITFGTVVLAKRRRK</sequence>
<feature type="transmembrane region" description="Helical" evidence="6">
    <location>
        <begin position="149"/>
        <end position="170"/>
    </location>
</feature>
<keyword evidence="4 6" id="KW-1133">Transmembrane helix</keyword>
<name>A0ABT8L3Z5_9BACT</name>
<dbReference type="InterPro" id="IPR029062">
    <property type="entry name" value="Class_I_gatase-like"/>
</dbReference>
<feature type="transmembrane region" description="Helical" evidence="6">
    <location>
        <begin position="177"/>
        <end position="196"/>
    </location>
</feature>
<evidence type="ECO:0000256" key="5">
    <source>
        <dbReference type="ARBA" id="ARBA00023136"/>
    </source>
</evidence>
<evidence type="ECO:0000256" key="1">
    <source>
        <dbReference type="ARBA" id="ARBA00004651"/>
    </source>
</evidence>
<comment type="subcellular location">
    <subcellularLocation>
        <location evidence="1">Cell membrane</location>
        <topology evidence="1">Multi-pass membrane protein</topology>
    </subcellularLocation>
</comment>
<evidence type="ECO:0000313" key="8">
    <source>
        <dbReference type="EMBL" id="MDN5211966.1"/>
    </source>
</evidence>
<evidence type="ECO:0000256" key="4">
    <source>
        <dbReference type="ARBA" id="ARBA00022989"/>
    </source>
</evidence>
<protein>
    <submittedName>
        <fullName evidence="8">Gldg family protein</fullName>
    </submittedName>
</protein>
<feature type="transmembrane region" description="Helical" evidence="6">
    <location>
        <begin position="117"/>
        <end position="143"/>
    </location>
</feature>
<gene>
    <name evidence="8" type="ORF">QQ020_07880</name>
</gene>